<comment type="caution">
    <text evidence="4">The sequence shown here is derived from an EMBL/GenBank/DDBJ whole genome shotgun (WGS) entry which is preliminary data.</text>
</comment>
<evidence type="ECO:0000256" key="1">
    <source>
        <dbReference type="ARBA" id="ARBA00006484"/>
    </source>
</evidence>
<keyword evidence="5" id="KW-1185">Reference proteome</keyword>
<keyword evidence="2" id="KW-0560">Oxidoreductase</keyword>
<protein>
    <submittedName>
        <fullName evidence="4">SDR family NAD(P)-dependent oxidoreductase</fullName>
    </submittedName>
</protein>
<sequence length="256" mass="27395">MYQMLDPATLRVLVTGATSGIGAASARRFIEAGAHVVATGRRADRLIALRDELGPRLHPLEVDVRDQAALAKALDTLPEPFAPLNVVFANAGLALGLEPAQRASLKDWDDMVDTNIKGLLYTVEATLPGMVARGEGHVVFTGSIAADYPYPGGNAYGATKAFVKQFSLNLMADLVGTGVRVTDIEPGMVETEFSLVRFHGDAGRSDAVYSGTQSLTAEDIAEQVFFCCTVPRHVQINRLQVFPTCQGFAGFNVKRG</sequence>
<dbReference type="Proteomes" id="UP001203284">
    <property type="component" value="Unassembled WGS sequence"/>
</dbReference>
<dbReference type="InterPro" id="IPR036291">
    <property type="entry name" value="NAD(P)-bd_dom_sf"/>
</dbReference>
<organism evidence="4 5">
    <name type="scientific">Ancylobacter crimeensis</name>
    <dbReference type="NCBI Taxonomy" id="2579147"/>
    <lineage>
        <taxon>Bacteria</taxon>
        <taxon>Pseudomonadati</taxon>
        <taxon>Pseudomonadota</taxon>
        <taxon>Alphaproteobacteria</taxon>
        <taxon>Hyphomicrobiales</taxon>
        <taxon>Xanthobacteraceae</taxon>
        <taxon>Ancylobacter</taxon>
    </lineage>
</organism>
<dbReference type="SMART" id="SM00822">
    <property type="entry name" value="PKS_KR"/>
    <property type="match status" value="1"/>
</dbReference>
<dbReference type="InterPro" id="IPR002347">
    <property type="entry name" value="SDR_fam"/>
</dbReference>
<dbReference type="InterPro" id="IPR020904">
    <property type="entry name" value="Sc_DH/Rdtase_CS"/>
</dbReference>
<dbReference type="RefSeq" id="WP_247026981.1">
    <property type="nucleotide sequence ID" value="NZ_JALKCH010000003.1"/>
</dbReference>
<accession>A0ABT0D878</accession>
<dbReference type="SUPFAM" id="SSF51735">
    <property type="entry name" value="NAD(P)-binding Rossmann-fold domains"/>
    <property type="match status" value="1"/>
</dbReference>
<gene>
    <name evidence="4" type="ORF">MWN34_04395</name>
</gene>
<dbReference type="PRINTS" id="PR00081">
    <property type="entry name" value="GDHRDH"/>
</dbReference>
<dbReference type="PROSITE" id="PS00061">
    <property type="entry name" value="ADH_SHORT"/>
    <property type="match status" value="1"/>
</dbReference>
<dbReference type="PANTHER" id="PTHR42901">
    <property type="entry name" value="ALCOHOL DEHYDROGENASE"/>
    <property type="match status" value="1"/>
</dbReference>
<proteinExistence type="inferred from homology"/>
<feature type="domain" description="Ketoreductase" evidence="3">
    <location>
        <begin position="10"/>
        <end position="211"/>
    </location>
</feature>
<evidence type="ECO:0000259" key="3">
    <source>
        <dbReference type="SMART" id="SM00822"/>
    </source>
</evidence>
<comment type="similarity">
    <text evidence="1">Belongs to the short-chain dehydrogenases/reductases (SDR) family.</text>
</comment>
<evidence type="ECO:0000256" key="2">
    <source>
        <dbReference type="ARBA" id="ARBA00023002"/>
    </source>
</evidence>
<name>A0ABT0D878_9HYPH</name>
<reference evidence="4 5" key="1">
    <citation type="submission" date="2022-04" db="EMBL/GenBank/DDBJ databases">
        <authorList>
            <person name="Grouzdev D.S."/>
            <person name="Pantiukh K.S."/>
            <person name="Krutkina M.S."/>
        </authorList>
    </citation>
    <scope>NUCLEOTIDE SEQUENCE [LARGE SCALE GENOMIC DNA]</scope>
    <source>
        <strain evidence="4 5">6x-1</strain>
    </source>
</reference>
<evidence type="ECO:0000313" key="4">
    <source>
        <dbReference type="EMBL" id="MCK0196146.1"/>
    </source>
</evidence>
<dbReference type="InterPro" id="IPR057326">
    <property type="entry name" value="KR_dom"/>
</dbReference>
<dbReference type="Pfam" id="PF00106">
    <property type="entry name" value="adh_short"/>
    <property type="match status" value="1"/>
</dbReference>
<evidence type="ECO:0000313" key="5">
    <source>
        <dbReference type="Proteomes" id="UP001203284"/>
    </source>
</evidence>
<dbReference type="Gene3D" id="3.40.50.720">
    <property type="entry name" value="NAD(P)-binding Rossmann-like Domain"/>
    <property type="match status" value="1"/>
</dbReference>
<dbReference type="PANTHER" id="PTHR42901:SF1">
    <property type="entry name" value="ALCOHOL DEHYDROGENASE"/>
    <property type="match status" value="1"/>
</dbReference>
<dbReference type="EMBL" id="JALKCH010000003">
    <property type="protein sequence ID" value="MCK0196146.1"/>
    <property type="molecule type" value="Genomic_DNA"/>
</dbReference>